<feature type="region of interest" description="Disordered" evidence="1">
    <location>
        <begin position="1"/>
        <end position="66"/>
    </location>
</feature>
<sequence length="175" mass="19193">MSDHLIPKFSMSSPSAGEVNSEDDEPTSPILIDVEQAPEESDSDGYLASDEATQTTNTTGDSKSDHEELVKRYFDLVANERGSKKELLSAAQVVDLDTTDESDSEEELRAIIESNRMVPLLEEYVSGDDQPTHSTANQDGLTMSQENMEEDQSGNNAPTMLVLPGIESFFSILRD</sequence>
<feature type="compositionally biased region" description="Polar residues" evidence="1">
    <location>
        <begin position="132"/>
        <end position="146"/>
    </location>
</feature>
<feature type="compositionally biased region" description="Polar residues" evidence="1">
    <location>
        <begin position="51"/>
        <end position="61"/>
    </location>
</feature>
<keyword evidence="3" id="KW-1185">Reference proteome</keyword>
<evidence type="ECO:0000256" key="1">
    <source>
        <dbReference type="SAM" id="MobiDB-lite"/>
    </source>
</evidence>
<proteinExistence type="predicted"/>
<feature type="region of interest" description="Disordered" evidence="1">
    <location>
        <begin position="125"/>
        <end position="160"/>
    </location>
</feature>
<comment type="caution">
    <text evidence="2">The sequence shown here is derived from an EMBL/GenBank/DDBJ whole genome shotgun (WGS) entry which is preliminary data.</text>
</comment>
<reference evidence="2 3" key="1">
    <citation type="submission" date="2024-08" db="EMBL/GenBank/DDBJ databases">
        <authorList>
            <person name="Cucini C."/>
            <person name="Frati F."/>
        </authorList>
    </citation>
    <scope>NUCLEOTIDE SEQUENCE [LARGE SCALE GENOMIC DNA]</scope>
</reference>
<organism evidence="2 3">
    <name type="scientific">Orchesella dallaii</name>
    <dbReference type="NCBI Taxonomy" id="48710"/>
    <lineage>
        <taxon>Eukaryota</taxon>
        <taxon>Metazoa</taxon>
        <taxon>Ecdysozoa</taxon>
        <taxon>Arthropoda</taxon>
        <taxon>Hexapoda</taxon>
        <taxon>Collembola</taxon>
        <taxon>Entomobryomorpha</taxon>
        <taxon>Entomobryoidea</taxon>
        <taxon>Orchesellidae</taxon>
        <taxon>Orchesellinae</taxon>
        <taxon>Orchesella</taxon>
    </lineage>
</organism>
<dbReference type="Proteomes" id="UP001642540">
    <property type="component" value="Unassembled WGS sequence"/>
</dbReference>
<dbReference type="EMBL" id="CAXLJM020000086">
    <property type="protein sequence ID" value="CAL8131176.1"/>
    <property type="molecule type" value="Genomic_DNA"/>
</dbReference>
<evidence type="ECO:0000313" key="2">
    <source>
        <dbReference type="EMBL" id="CAL8131176.1"/>
    </source>
</evidence>
<gene>
    <name evidence="2" type="ORF">ODALV1_LOCUS24059</name>
</gene>
<accession>A0ABP1RMU5</accession>
<protein>
    <submittedName>
        <fullName evidence="2">Uncharacterized protein</fullName>
    </submittedName>
</protein>
<evidence type="ECO:0000313" key="3">
    <source>
        <dbReference type="Proteomes" id="UP001642540"/>
    </source>
</evidence>
<name>A0ABP1RMU5_9HEXA</name>